<organism evidence="4 5">
    <name type="scientific">Desmophyllum pertusum</name>
    <dbReference type="NCBI Taxonomy" id="174260"/>
    <lineage>
        <taxon>Eukaryota</taxon>
        <taxon>Metazoa</taxon>
        <taxon>Cnidaria</taxon>
        <taxon>Anthozoa</taxon>
        <taxon>Hexacorallia</taxon>
        <taxon>Scleractinia</taxon>
        <taxon>Caryophylliina</taxon>
        <taxon>Caryophylliidae</taxon>
        <taxon>Desmophyllum</taxon>
    </lineage>
</organism>
<dbReference type="PROSITE" id="PS50297">
    <property type="entry name" value="ANK_REP_REGION"/>
    <property type="match status" value="2"/>
</dbReference>
<evidence type="ECO:0000256" key="1">
    <source>
        <dbReference type="ARBA" id="ARBA00022737"/>
    </source>
</evidence>
<keyword evidence="2 3" id="KW-0040">ANK repeat</keyword>
<dbReference type="PROSITE" id="PS50088">
    <property type="entry name" value="ANK_REPEAT"/>
    <property type="match status" value="2"/>
</dbReference>
<dbReference type="PANTHER" id="PTHR24126:SF14">
    <property type="entry name" value="ANK_REP_REGION DOMAIN-CONTAINING PROTEIN"/>
    <property type="match status" value="1"/>
</dbReference>
<protein>
    <submittedName>
        <fullName evidence="4">Uncharacterized protein</fullName>
    </submittedName>
</protein>
<dbReference type="SMART" id="SM00248">
    <property type="entry name" value="ANK"/>
    <property type="match status" value="2"/>
</dbReference>
<feature type="repeat" description="ANK" evidence="3">
    <location>
        <begin position="51"/>
        <end position="76"/>
    </location>
</feature>
<sequence length="149" mass="16560">MEATWKLCLTLLDNGAFISTVNDVHLTALQIASENGHLGVVKALYKAGADADQTALHHAAANNRLEVVKYLLQIGVKDKCMRCDGSFYWLKTTHRLQCQVKMAYITIPIRNTAELSRIKQSSNKLLMSALNTKTSPQMFRLASYSTTSI</sequence>
<dbReference type="OrthoDB" id="67499at2759"/>
<dbReference type="Gene3D" id="1.25.40.20">
    <property type="entry name" value="Ankyrin repeat-containing domain"/>
    <property type="match status" value="1"/>
</dbReference>
<evidence type="ECO:0000256" key="3">
    <source>
        <dbReference type="PROSITE-ProRule" id="PRU00023"/>
    </source>
</evidence>
<dbReference type="AlphaFoldDB" id="A0A9X0CR33"/>
<dbReference type="SUPFAM" id="SSF48403">
    <property type="entry name" value="Ankyrin repeat"/>
    <property type="match status" value="1"/>
</dbReference>
<dbReference type="InterPro" id="IPR036770">
    <property type="entry name" value="Ankyrin_rpt-contain_sf"/>
</dbReference>
<comment type="caution">
    <text evidence="4">The sequence shown here is derived from an EMBL/GenBank/DDBJ whole genome shotgun (WGS) entry which is preliminary data.</text>
</comment>
<dbReference type="EMBL" id="MU826837">
    <property type="protein sequence ID" value="KAJ7372356.1"/>
    <property type="molecule type" value="Genomic_DNA"/>
</dbReference>
<dbReference type="Pfam" id="PF12796">
    <property type="entry name" value="Ank_2"/>
    <property type="match status" value="1"/>
</dbReference>
<dbReference type="PANTHER" id="PTHR24126">
    <property type="entry name" value="ANKYRIN REPEAT, PH AND SEC7 DOMAIN CONTAINING PROTEIN SECG-RELATED"/>
    <property type="match status" value="1"/>
</dbReference>
<keyword evidence="5" id="KW-1185">Reference proteome</keyword>
<dbReference type="InterPro" id="IPR002110">
    <property type="entry name" value="Ankyrin_rpt"/>
</dbReference>
<reference evidence="4" key="1">
    <citation type="submission" date="2023-01" db="EMBL/GenBank/DDBJ databases">
        <title>Genome assembly of the deep-sea coral Lophelia pertusa.</title>
        <authorList>
            <person name="Herrera S."/>
            <person name="Cordes E."/>
        </authorList>
    </citation>
    <scope>NUCLEOTIDE SEQUENCE</scope>
    <source>
        <strain evidence="4">USNM1676648</strain>
        <tissue evidence="4">Polyp</tissue>
    </source>
</reference>
<feature type="repeat" description="ANK" evidence="3">
    <location>
        <begin position="24"/>
        <end position="56"/>
    </location>
</feature>
<evidence type="ECO:0000313" key="5">
    <source>
        <dbReference type="Proteomes" id="UP001163046"/>
    </source>
</evidence>
<evidence type="ECO:0000256" key="2">
    <source>
        <dbReference type="ARBA" id="ARBA00023043"/>
    </source>
</evidence>
<keyword evidence="1" id="KW-0677">Repeat</keyword>
<gene>
    <name evidence="4" type="ORF">OS493_019803</name>
</gene>
<proteinExistence type="predicted"/>
<accession>A0A9X0CR33</accession>
<name>A0A9X0CR33_9CNID</name>
<dbReference type="Proteomes" id="UP001163046">
    <property type="component" value="Unassembled WGS sequence"/>
</dbReference>
<evidence type="ECO:0000313" key="4">
    <source>
        <dbReference type="EMBL" id="KAJ7372356.1"/>
    </source>
</evidence>